<evidence type="ECO:0000256" key="1">
    <source>
        <dbReference type="SAM" id="MobiDB-lite"/>
    </source>
</evidence>
<comment type="caution">
    <text evidence="2">The sequence shown here is derived from an EMBL/GenBank/DDBJ whole genome shotgun (WGS) entry which is preliminary data.</text>
</comment>
<proteinExistence type="predicted"/>
<evidence type="ECO:0000313" key="2">
    <source>
        <dbReference type="EMBL" id="KAG6300371.1"/>
    </source>
</evidence>
<dbReference type="Proteomes" id="UP000707071">
    <property type="component" value="Unassembled WGS sequence"/>
</dbReference>
<name>A0A9P7QMI4_9HYPO</name>
<feature type="region of interest" description="Disordered" evidence="1">
    <location>
        <begin position="74"/>
        <end position="97"/>
    </location>
</feature>
<evidence type="ECO:0000313" key="3">
    <source>
        <dbReference type="Proteomes" id="UP000707071"/>
    </source>
</evidence>
<gene>
    <name evidence="2" type="ORF">E4U09_007025</name>
</gene>
<organism evidence="2 3">
    <name type="scientific">Claviceps aff. purpurea</name>
    <dbReference type="NCBI Taxonomy" id="1967640"/>
    <lineage>
        <taxon>Eukaryota</taxon>
        <taxon>Fungi</taxon>
        <taxon>Dikarya</taxon>
        <taxon>Ascomycota</taxon>
        <taxon>Pezizomycotina</taxon>
        <taxon>Sordariomycetes</taxon>
        <taxon>Hypocreomycetidae</taxon>
        <taxon>Hypocreales</taxon>
        <taxon>Clavicipitaceae</taxon>
        <taxon>Claviceps</taxon>
    </lineage>
</organism>
<accession>A0A9P7QMI4</accession>
<keyword evidence="3" id="KW-1185">Reference proteome</keyword>
<sequence length="194" mass="21079">MNEHIDVETYANIFCDDPDAGRDIVENDDLILLDLTGDTDDISAIISASTSHNPNYTDSNEPPSLATCSPKLPKMAATAQTTTPRPSRVGRVSKAARKKTPSIAASRAVGTIANTANVLANARLRQPETQDSIVAFANVEESGFPAGLTLAILRWLRKDPRNNPLLWNTLKSSRTKLDFLSMEPGFENAEFPVL</sequence>
<dbReference type="EMBL" id="SRRH01000068">
    <property type="protein sequence ID" value="KAG6300371.1"/>
    <property type="molecule type" value="Genomic_DNA"/>
</dbReference>
<protein>
    <submittedName>
        <fullName evidence="2">Uncharacterized protein</fullName>
    </submittedName>
</protein>
<reference evidence="2 3" key="1">
    <citation type="journal article" date="2020" name="bioRxiv">
        <title>Whole genome comparisons of ergot fungi reveals the divergence and evolution of species within the genus Claviceps are the result of varying mechanisms driving genome evolution and host range expansion.</title>
        <authorList>
            <person name="Wyka S.A."/>
            <person name="Mondo S.J."/>
            <person name="Liu M."/>
            <person name="Dettman J."/>
            <person name="Nalam V."/>
            <person name="Broders K.D."/>
        </authorList>
    </citation>
    <scope>NUCLEOTIDE SEQUENCE [LARGE SCALE GENOMIC DNA]</scope>
    <source>
        <strain evidence="2 3">Clav52</strain>
    </source>
</reference>
<dbReference type="AlphaFoldDB" id="A0A9P7QMI4"/>